<evidence type="ECO:0000256" key="1">
    <source>
        <dbReference type="SAM" id="Phobius"/>
    </source>
</evidence>
<feature type="transmembrane region" description="Helical" evidence="1">
    <location>
        <begin position="26"/>
        <end position="50"/>
    </location>
</feature>
<keyword evidence="1" id="KW-1133">Transmembrane helix</keyword>
<feature type="transmembrane region" description="Helical" evidence="1">
    <location>
        <begin position="70"/>
        <end position="90"/>
    </location>
</feature>
<comment type="caution">
    <text evidence="2">The sequence shown here is derived from an EMBL/GenBank/DDBJ whole genome shotgun (WGS) entry which is preliminary data.</text>
</comment>
<proteinExistence type="predicted"/>
<feature type="transmembrane region" description="Helical" evidence="1">
    <location>
        <begin position="196"/>
        <end position="227"/>
    </location>
</feature>
<evidence type="ECO:0000313" key="2">
    <source>
        <dbReference type="EMBL" id="MDO3381258.1"/>
    </source>
</evidence>
<dbReference type="Proteomes" id="UP001168380">
    <property type="component" value="Unassembled WGS sequence"/>
</dbReference>
<gene>
    <name evidence="2" type="ORF">QWI16_03675</name>
</gene>
<accession>A0ABT8TB65</accession>
<evidence type="ECO:0008006" key="4">
    <source>
        <dbReference type="Google" id="ProtNLM"/>
    </source>
</evidence>
<evidence type="ECO:0000313" key="3">
    <source>
        <dbReference type="Proteomes" id="UP001168380"/>
    </source>
</evidence>
<keyword evidence="1" id="KW-0812">Transmembrane</keyword>
<reference evidence="2" key="1">
    <citation type="submission" date="2023-07" db="EMBL/GenBank/DDBJ databases">
        <title>Gilvimarinus algae sp. nov., isolated from the surface of Kelp.</title>
        <authorList>
            <person name="Sun Y.Y."/>
            <person name="Gong Y."/>
            <person name="Du Z.J."/>
        </authorList>
    </citation>
    <scope>NUCLEOTIDE SEQUENCE</scope>
    <source>
        <strain evidence="2">SDUM040014</strain>
    </source>
</reference>
<dbReference type="RefSeq" id="WP_302711390.1">
    <property type="nucleotide sequence ID" value="NZ_JAULRT010000035.1"/>
</dbReference>
<sequence>MANDTSNLRWLAQLAKRLIQATPVRSALATGATLVSQGALMVGMLLPIKVIMLLGMDAVPSYMPAPLEQMALNTLILLLSGLAVVFYGIYSLGERVANIAVDSSAADMVRQAGKVVLFENQNHMAANGYKKVVNSLAGILFALAVLALLGLIYPELSLALIVFTLLCIPFAHGKYRQSIKQANPQLFNQTLNHLGNISFLLTFAVAIVDHLYSVAPSVLFIIVALILSRQASSKIATSMMDLAEVLRLRDKLSALFFQEHLLSIPPATDSSGIWAELSPQELPHWVSEVIQQAGHTNLNADNLRIDWLQSTIPNVFVFRASDLASEDAWIIKIYDTSRTSLALHETSLLSSPNAAALPAPRLVHSTVLNGYQVHLLALPKAATAMEDRLKLGYGINQIGIALCFWTPPQELVTAYCRSRPLLWQKLQNDFLDTLTITANTEQRQLIAKLNRALPEIRTLLSKLPLVITNPSLNYHTIVQMSEHTFLALQWGQWGLDVLGSNFPPNDGGIKNVCRAVEKLHEDKPEVNLSAAKLACWLAGIEGCQSGQRFLDALDMLPGIETCLEELGLIDSSRPESNPPAQT</sequence>
<organism evidence="2 3">
    <name type="scientific">Gilvimarinus algae</name>
    <dbReference type="NCBI Taxonomy" id="3058037"/>
    <lineage>
        <taxon>Bacteria</taxon>
        <taxon>Pseudomonadati</taxon>
        <taxon>Pseudomonadota</taxon>
        <taxon>Gammaproteobacteria</taxon>
        <taxon>Cellvibrionales</taxon>
        <taxon>Cellvibrionaceae</taxon>
        <taxon>Gilvimarinus</taxon>
    </lineage>
</organism>
<dbReference type="EMBL" id="JAULRT010000035">
    <property type="protein sequence ID" value="MDO3381258.1"/>
    <property type="molecule type" value="Genomic_DNA"/>
</dbReference>
<feature type="transmembrane region" description="Helical" evidence="1">
    <location>
        <begin position="132"/>
        <end position="152"/>
    </location>
</feature>
<feature type="transmembrane region" description="Helical" evidence="1">
    <location>
        <begin position="158"/>
        <end position="175"/>
    </location>
</feature>
<protein>
    <recommendedName>
        <fullName evidence="4">ABC transmembrane type-1 domain-containing protein</fullName>
    </recommendedName>
</protein>
<name>A0ABT8TB65_9GAMM</name>
<keyword evidence="3" id="KW-1185">Reference proteome</keyword>
<keyword evidence="1" id="KW-0472">Membrane</keyword>